<keyword evidence="3" id="KW-1185">Reference proteome</keyword>
<feature type="region of interest" description="Disordered" evidence="1">
    <location>
        <begin position="1"/>
        <end position="76"/>
    </location>
</feature>
<evidence type="ECO:0000256" key="1">
    <source>
        <dbReference type="SAM" id="MobiDB-lite"/>
    </source>
</evidence>
<dbReference type="RefSeq" id="WP_179585301.1">
    <property type="nucleotide sequence ID" value="NZ_JACBYR010000001.1"/>
</dbReference>
<proteinExistence type="predicted"/>
<evidence type="ECO:0000313" key="3">
    <source>
        <dbReference type="Proteomes" id="UP000542125"/>
    </source>
</evidence>
<accession>A0A7Y9ISU9</accession>
<name>A0A7Y9ISU9_9BURK</name>
<feature type="compositionally biased region" description="Basic and acidic residues" evidence="1">
    <location>
        <begin position="1"/>
        <end position="24"/>
    </location>
</feature>
<comment type="caution">
    <text evidence="2">The sequence shown here is derived from an EMBL/GenBank/DDBJ whole genome shotgun (WGS) entry which is preliminary data.</text>
</comment>
<evidence type="ECO:0000313" key="2">
    <source>
        <dbReference type="EMBL" id="NYE82421.1"/>
    </source>
</evidence>
<dbReference type="AlphaFoldDB" id="A0A7Y9ISU9"/>
<organism evidence="2 3">
    <name type="scientific">Pigmentiphaga litoralis</name>
    <dbReference type="NCBI Taxonomy" id="516702"/>
    <lineage>
        <taxon>Bacteria</taxon>
        <taxon>Pseudomonadati</taxon>
        <taxon>Pseudomonadota</taxon>
        <taxon>Betaproteobacteria</taxon>
        <taxon>Burkholderiales</taxon>
        <taxon>Alcaligenaceae</taxon>
        <taxon>Pigmentiphaga</taxon>
    </lineage>
</organism>
<protein>
    <submittedName>
        <fullName evidence="2">Uncharacterized protein</fullName>
    </submittedName>
</protein>
<reference evidence="2 3" key="1">
    <citation type="submission" date="2020-07" db="EMBL/GenBank/DDBJ databases">
        <title>Genomic Encyclopedia of Type Strains, Phase IV (KMG-V): Genome sequencing to study the core and pangenomes of soil and plant-associated prokaryotes.</title>
        <authorList>
            <person name="Whitman W."/>
        </authorList>
    </citation>
    <scope>NUCLEOTIDE SEQUENCE [LARGE SCALE GENOMIC DNA]</scope>
    <source>
        <strain evidence="2 3">SAS40</strain>
    </source>
</reference>
<dbReference type="EMBL" id="JACBYR010000001">
    <property type="protein sequence ID" value="NYE82421.1"/>
    <property type="molecule type" value="Genomic_DNA"/>
</dbReference>
<feature type="compositionally biased region" description="Basic and acidic residues" evidence="1">
    <location>
        <begin position="53"/>
        <end position="68"/>
    </location>
</feature>
<dbReference type="Proteomes" id="UP000542125">
    <property type="component" value="Unassembled WGS sequence"/>
</dbReference>
<gene>
    <name evidence="2" type="ORF">FHW18_001692</name>
</gene>
<sequence length="76" mass="8575">MTTDKKKTEEDKRLEGTADKDKKVPTYQELLDESLDQTFPASDPISPGAAVNAEKRIESEKDEADWKLKPQKAPNK</sequence>